<evidence type="ECO:0000313" key="4">
    <source>
        <dbReference type="Proteomes" id="UP000006671"/>
    </source>
</evidence>
<accession>D2VPE2</accession>
<dbReference type="GO" id="GO:0008289">
    <property type="term" value="F:lipid binding"/>
    <property type="evidence" value="ECO:0007669"/>
    <property type="project" value="InterPro"/>
</dbReference>
<protein>
    <submittedName>
        <fullName evidence="3">Apo L domain-containing protein</fullName>
    </submittedName>
</protein>
<dbReference type="InParanoid" id="D2VPE2"/>
<dbReference type="PANTHER" id="PTHR14096:SF28">
    <property type="entry name" value="APOLIPOPROTEIN L, 1-RELATED"/>
    <property type="match status" value="1"/>
</dbReference>
<name>D2VPE2_NAEGR</name>
<proteinExistence type="inferred from homology"/>
<gene>
    <name evidence="3" type="ORF">NAEGRDRAFT_58839</name>
</gene>
<dbReference type="InterPro" id="IPR008405">
    <property type="entry name" value="ApoL"/>
</dbReference>
<feature type="region of interest" description="Disordered" evidence="2">
    <location>
        <begin position="277"/>
        <end position="388"/>
    </location>
</feature>
<dbReference type="GO" id="GO:0006869">
    <property type="term" value="P:lipid transport"/>
    <property type="evidence" value="ECO:0007669"/>
    <property type="project" value="InterPro"/>
</dbReference>
<dbReference type="EMBL" id="GG738886">
    <property type="protein sequence ID" value="EFC41415.1"/>
    <property type="molecule type" value="Genomic_DNA"/>
</dbReference>
<dbReference type="STRING" id="5762.D2VPE2"/>
<sequence>MYHHGKSPRGNSSCEFAGNEGFGIPFDDDDYYDNNNKSTLFVCDTGNNRVVKLNPIDGTLVSTFSSIGIVKLIDPLSLAFNDVGECFITTCNTVLCIRDDELVKIFTVEEEVNSKIWLNITIDRDFIIISCKASNTLVVRHRFDYSFSLRHTCRPYGLSGCCLNVHSERDTRFGLQVSFHEPGTIPKVFSETNFAISGVDNYFILTKVLTETLKPSVENPDTVFVRWDSLLSIVELTEIDPHVVVISVAYSSLNENKIQEVVTSSIEGLLGQIAGMQQPPQYGQPGVQQPQYQQYPPQQGYPQQPQQGMYPQQQGMQQSQYGQPQMMQSQQGYPQQQGMQPQQYQQQPQQPQQPGMQQPQYQQYQQGYPQQQGMYQQPPQYGQPQMMQHGYPQQPSMNPQYMEQQPQMMQSQFGQPMTPTGQFVQQTTTTVEKTVSPMTPVSVVQQTTTVVPPPINNNMIQAMRLVAVEESAREWLKKRMEIIKMLEDMICALDKKQKKTAKAKVGGTATNIVGASLIVGGIVAAPFTLGGSLLATGAGLGCVGAGTTTSVVASVVEWKHAKKSAKAIQELLAKDTQYVNDMIKKIYEYRVTDPYIDTRTISVGSNTIGVVQFVDALIGHRHQGLDSRGGLTNGATGIMSLTSLMIKGMVPIISIPVDMVILVEESKKANGKEPSKLAAKLTPILESIKAQTTKATGTFLP</sequence>
<dbReference type="GeneID" id="8850729"/>
<evidence type="ECO:0000313" key="3">
    <source>
        <dbReference type="EMBL" id="EFC41415.1"/>
    </source>
</evidence>
<reference evidence="3 4" key="1">
    <citation type="journal article" date="2010" name="Cell">
        <title>The genome of Naegleria gruberi illuminates early eukaryotic versatility.</title>
        <authorList>
            <person name="Fritz-Laylin L.K."/>
            <person name="Prochnik S.E."/>
            <person name="Ginger M.L."/>
            <person name="Dacks J.B."/>
            <person name="Carpenter M.L."/>
            <person name="Field M.C."/>
            <person name="Kuo A."/>
            <person name="Paredez A."/>
            <person name="Chapman J."/>
            <person name="Pham J."/>
            <person name="Shu S."/>
            <person name="Neupane R."/>
            <person name="Cipriano M."/>
            <person name="Mancuso J."/>
            <person name="Tu H."/>
            <person name="Salamov A."/>
            <person name="Lindquist E."/>
            <person name="Shapiro H."/>
            <person name="Lucas S."/>
            <person name="Grigoriev I.V."/>
            <person name="Cande W.Z."/>
            <person name="Fulton C."/>
            <person name="Rokhsar D.S."/>
            <person name="Dawson S.C."/>
        </authorList>
    </citation>
    <scope>NUCLEOTIDE SEQUENCE [LARGE SCALE GENOMIC DNA]</scope>
    <source>
        <strain evidence="3 4">NEG-M</strain>
    </source>
</reference>
<dbReference type="VEuPathDB" id="AmoebaDB:NAEGRDRAFT_58839"/>
<evidence type="ECO:0000256" key="1">
    <source>
        <dbReference type="ARBA" id="ARBA00010090"/>
    </source>
</evidence>
<dbReference type="Pfam" id="PF05461">
    <property type="entry name" value="ApoL"/>
    <property type="match status" value="1"/>
</dbReference>
<dbReference type="RefSeq" id="XP_002674159.1">
    <property type="nucleotide sequence ID" value="XM_002674113.1"/>
</dbReference>
<evidence type="ECO:0000256" key="2">
    <source>
        <dbReference type="SAM" id="MobiDB-lite"/>
    </source>
</evidence>
<dbReference type="PANTHER" id="PTHR14096">
    <property type="entry name" value="APOLIPOPROTEIN L"/>
    <property type="match status" value="1"/>
</dbReference>
<dbReference type="KEGG" id="ngr:NAEGRDRAFT_58839"/>
<dbReference type="Proteomes" id="UP000006671">
    <property type="component" value="Unassembled WGS sequence"/>
</dbReference>
<comment type="similarity">
    <text evidence="1">Belongs to the apolipoprotein L family.</text>
</comment>
<organism evidence="4">
    <name type="scientific">Naegleria gruberi</name>
    <name type="common">Amoeba</name>
    <dbReference type="NCBI Taxonomy" id="5762"/>
    <lineage>
        <taxon>Eukaryota</taxon>
        <taxon>Discoba</taxon>
        <taxon>Heterolobosea</taxon>
        <taxon>Tetramitia</taxon>
        <taxon>Eutetramitia</taxon>
        <taxon>Vahlkampfiidae</taxon>
        <taxon>Naegleria</taxon>
    </lineage>
</organism>
<dbReference type="AlphaFoldDB" id="D2VPE2"/>
<dbReference type="GO" id="GO:0042157">
    <property type="term" value="P:lipoprotein metabolic process"/>
    <property type="evidence" value="ECO:0007669"/>
    <property type="project" value="InterPro"/>
</dbReference>
<dbReference type="GO" id="GO:0005576">
    <property type="term" value="C:extracellular region"/>
    <property type="evidence" value="ECO:0007669"/>
    <property type="project" value="InterPro"/>
</dbReference>
<dbReference type="GO" id="GO:0016020">
    <property type="term" value="C:membrane"/>
    <property type="evidence" value="ECO:0007669"/>
    <property type="project" value="TreeGrafter"/>
</dbReference>
<keyword evidence="4" id="KW-1185">Reference proteome</keyword>